<comment type="caution">
    <text evidence="1">The sequence shown here is derived from an EMBL/GenBank/DDBJ whole genome shotgun (WGS) entry which is preliminary data.</text>
</comment>
<name>A0ABR3MVE2_9TELE</name>
<keyword evidence="2" id="KW-1185">Reference proteome</keyword>
<evidence type="ECO:0000313" key="2">
    <source>
        <dbReference type="Proteomes" id="UP001558613"/>
    </source>
</evidence>
<organism evidence="1 2">
    <name type="scientific">Cirrhinus molitorella</name>
    <name type="common">mud carp</name>
    <dbReference type="NCBI Taxonomy" id="172907"/>
    <lineage>
        <taxon>Eukaryota</taxon>
        <taxon>Metazoa</taxon>
        <taxon>Chordata</taxon>
        <taxon>Craniata</taxon>
        <taxon>Vertebrata</taxon>
        <taxon>Euteleostomi</taxon>
        <taxon>Actinopterygii</taxon>
        <taxon>Neopterygii</taxon>
        <taxon>Teleostei</taxon>
        <taxon>Ostariophysi</taxon>
        <taxon>Cypriniformes</taxon>
        <taxon>Cyprinidae</taxon>
        <taxon>Labeoninae</taxon>
        <taxon>Labeonini</taxon>
        <taxon>Cirrhinus</taxon>
    </lineage>
</organism>
<dbReference type="EMBL" id="JAYMGO010000009">
    <property type="protein sequence ID" value="KAL1268590.1"/>
    <property type="molecule type" value="Genomic_DNA"/>
</dbReference>
<evidence type="ECO:0000313" key="1">
    <source>
        <dbReference type="EMBL" id="KAL1268590.1"/>
    </source>
</evidence>
<reference evidence="1 2" key="1">
    <citation type="submission" date="2023-09" db="EMBL/GenBank/DDBJ databases">
        <authorList>
            <person name="Wang M."/>
        </authorList>
    </citation>
    <scope>NUCLEOTIDE SEQUENCE [LARGE SCALE GENOMIC DNA]</scope>
    <source>
        <strain evidence="1">GT-2023</strain>
        <tissue evidence="1">Liver</tissue>
    </source>
</reference>
<dbReference type="Proteomes" id="UP001558613">
    <property type="component" value="Unassembled WGS sequence"/>
</dbReference>
<accession>A0ABR3MVE2</accession>
<protein>
    <submittedName>
        <fullName evidence="1">Uncharacterized protein</fullName>
    </submittedName>
</protein>
<gene>
    <name evidence="1" type="ORF">QQF64_033953</name>
</gene>
<proteinExistence type="predicted"/>
<sequence length="203" mass="23079">MLNNDDATVRELAHESLFLHLKRRKVPAALCGEPQFLRFRPLKSNGKLDIRTAGFGVRSDWLDLNDLCQRTGLQLSWQRADGAAVAQDERIITDPQVSTRVLLSTQTPLSIKYVKASLLHLRRTQNAQHWTSLKLQGKLALLQAADHSIFYLDVAGNNKARTAFGFFMDGVAKHGWPSRIFKNHYKRGTKHKRTPQQPVFQLP</sequence>